<reference evidence="1" key="1">
    <citation type="submission" date="2016-09" db="EMBL/GenBank/DDBJ databases">
        <authorList>
            <person name="Capua I."/>
            <person name="De Benedictis P."/>
            <person name="Joannis T."/>
            <person name="Lombin L.H."/>
            <person name="Cattoli G."/>
        </authorList>
    </citation>
    <scope>NUCLEOTIDE SEQUENCE</scope>
</reference>
<protein>
    <submittedName>
        <fullName evidence="1">Putative tick transposon</fullName>
    </submittedName>
</protein>
<reference evidence="1" key="2">
    <citation type="journal article" date="2017" name="Front. Cell. Infect. Microbiol.">
        <title>Analysis of the Salivary Gland Transcriptome of Unfed and Partially Fed Amblyomma sculptum Ticks and Descriptive Proteome of the Saliva.</title>
        <authorList>
            <person name="Esteves E."/>
            <person name="Maruyama S.R."/>
            <person name="Kawahara R."/>
            <person name="Fujita A."/>
            <person name="Martins L.A."/>
            <person name="Righi A.A."/>
            <person name="Costa F.B."/>
            <person name="Palmisano G."/>
            <person name="Labruna M.B."/>
            <person name="Sa-Nunes A."/>
            <person name="Ribeiro J.M.C."/>
            <person name="Fogaca A.C."/>
        </authorList>
    </citation>
    <scope>NUCLEOTIDE SEQUENCE</scope>
</reference>
<organism evidence="1">
    <name type="scientific">Amblyomma sculptum</name>
    <name type="common">Tick</name>
    <dbReference type="NCBI Taxonomy" id="1581419"/>
    <lineage>
        <taxon>Eukaryota</taxon>
        <taxon>Metazoa</taxon>
        <taxon>Ecdysozoa</taxon>
        <taxon>Arthropoda</taxon>
        <taxon>Chelicerata</taxon>
        <taxon>Arachnida</taxon>
        <taxon>Acari</taxon>
        <taxon>Parasitiformes</taxon>
        <taxon>Ixodida</taxon>
        <taxon>Ixodoidea</taxon>
        <taxon>Ixodidae</taxon>
        <taxon>Amblyomminae</taxon>
        <taxon>Amblyomma</taxon>
    </lineage>
</organism>
<evidence type="ECO:0000313" key="1">
    <source>
        <dbReference type="EMBL" id="JAU00748.1"/>
    </source>
</evidence>
<proteinExistence type="evidence at transcript level"/>
<dbReference type="EMBL" id="GFAA01002687">
    <property type="protein sequence ID" value="JAU00748.1"/>
    <property type="molecule type" value="mRNA"/>
</dbReference>
<feature type="non-terminal residue" evidence="1">
    <location>
        <position position="1"/>
    </location>
</feature>
<dbReference type="AlphaFoldDB" id="A0A1E1XN43"/>
<name>A0A1E1XN43_AMBSC</name>
<accession>A0A1E1XN43</accession>
<sequence>KHRTTVAALMAGGHLAAHCCKCKVKTTGGNEEKCVPLFSHTRVLGRLHRQGDREIFEAFCIDKARDKCVSTASVALTKKKR</sequence>